<comment type="catalytic activity">
    <reaction evidence="1">
        <text>AMP + H2O = D-ribose 5-phosphate + adenine</text>
        <dbReference type="Rhea" id="RHEA:20129"/>
        <dbReference type="ChEBI" id="CHEBI:15377"/>
        <dbReference type="ChEBI" id="CHEBI:16708"/>
        <dbReference type="ChEBI" id="CHEBI:78346"/>
        <dbReference type="ChEBI" id="CHEBI:456215"/>
        <dbReference type="EC" id="3.2.2.4"/>
    </reaction>
</comment>
<keyword evidence="3" id="KW-0203">Cytokinin biosynthesis</keyword>
<dbReference type="Proteomes" id="UP000189739">
    <property type="component" value="Unassembled WGS sequence"/>
</dbReference>
<dbReference type="PANTHER" id="PTHR31223:SF70">
    <property type="entry name" value="LOG FAMILY PROTEIN YJL055W"/>
    <property type="match status" value="1"/>
</dbReference>
<dbReference type="InterPro" id="IPR031100">
    <property type="entry name" value="LOG_fam"/>
</dbReference>
<dbReference type="RefSeq" id="WP_078348173.1">
    <property type="nucleotide sequence ID" value="NZ_MBTF01000012.1"/>
</dbReference>
<dbReference type="OrthoDB" id="9801098at2"/>
<comment type="similarity">
    <text evidence="2 3">Belongs to the LOG family.</text>
</comment>
<keyword evidence="5" id="KW-1185">Reference proteome</keyword>
<evidence type="ECO:0000256" key="3">
    <source>
        <dbReference type="RuleBase" id="RU363015"/>
    </source>
</evidence>
<organism evidence="4 5">
    <name type="scientific">Mucilaginibacter pedocola</name>
    <dbReference type="NCBI Taxonomy" id="1792845"/>
    <lineage>
        <taxon>Bacteria</taxon>
        <taxon>Pseudomonadati</taxon>
        <taxon>Bacteroidota</taxon>
        <taxon>Sphingobacteriia</taxon>
        <taxon>Sphingobacteriales</taxon>
        <taxon>Sphingobacteriaceae</taxon>
        <taxon>Mucilaginibacter</taxon>
    </lineage>
</organism>
<sequence length="194" mass="21507">MKSICIFCGANFNGDPVLKQAVEQLAEIMVGRNITLVYGGGKVGVMGILADAVLSRGGKAIGIIPQFLMDKEVGHTGLTELHVVENMHQRKQMMNDLSDAVIMLPGGFGTLEEFFEVLTWLQLGLHSHPVGILNVNGFYDLLLQQMDVMVEQRYLKPANRALVLTSADPIELISLMDKVEIKPDEVWFKDRNLI</sequence>
<accession>A0A1S9PES2</accession>
<proteinExistence type="inferred from homology"/>
<dbReference type="GO" id="GO:0009691">
    <property type="term" value="P:cytokinin biosynthetic process"/>
    <property type="evidence" value="ECO:0007669"/>
    <property type="project" value="UniProtKB-UniRule"/>
</dbReference>
<evidence type="ECO:0000256" key="2">
    <source>
        <dbReference type="ARBA" id="ARBA00006763"/>
    </source>
</evidence>
<dbReference type="Gene3D" id="3.40.50.450">
    <property type="match status" value="1"/>
</dbReference>
<evidence type="ECO:0000313" key="4">
    <source>
        <dbReference type="EMBL" id="OOQ59443.1"/>
    </source>
</evidence>
<dbReference type="PANTHER" id="PTHR31223">
    <property type="entry name" value="LOG FAMILY PROTEIN YJL055W"/>
    <property type="match status" value="1"/>
</dbReference>
<gene>
    <name evidence="4" type="ORF">BC343_04475</name>
</gene>
<dbReference type="SUPFAM" id="SSF102405">
    <property type="entry name" value="MCP/YpsA-like"/>
    <property type="match status" value="1"/>
</dbReference>
<dbReference type="GO" id="GO:0008714">
    <property type="term" value="F:AMP nucleosidase activity"/>
    <property type="evidence" value="ECO:0007669"/>
    <property type="project" value="UniProtKB-EC"/>
</dbReference>
<dbReference type="GO" id="GO:0005829">
    <property type="term" value="C:cytosol"/>
    <property type="evidence" value="ECO:0007669"/>
    <property type="project" value="TreeGrafter"/>
</dbReference>
<dbReference type="AlphaFoldDB" id="A0A1S9PES2"/>
<dbReference type="NCBIfam" id="TIGR00730">
    <property type="entry name" value="Rossman fold protein, TIGR00730 family"/>
    <property type="match status" value="1"/>
</dbReference>
<evidence type="ECO:0000313" key="5">
    <source>
        <dbReference type="Proteomes" id="UP000189739"/>
    </source>
</evidence>
<dbReference type="InterPro" id="IPR005269">
    <property type="entry name" value="LOG"/>
</dbReference>
<dbReference type="EMBL" id="MBTF01000012">
    <property type="protein sequence ID" value="OOQ59443.1"/>
    <property type="molecule type" value="Genomic_DNA"/>
</dbReference>
<reference evidence="4 5" key="1">
    <citation type="submission" date="2016-07" db="EMBL/GenBank/DDBJ databases">
        <title>Genomic analysis of zinc-resistant bacterium Mucilaginibacter pedocola TBZ30.</title>
        <authorList>
            <person name="Huang J."/>
            <person name="Tang J."/>
        </authorList>
    </citation>
    <scope>NUCLEOTIDE SEQUENCE [LARGE SCALE GENOMIC DNA]</scope>
    <source>
        <strain evidence="4 5">TBZ30</strain>
    </source>
</reference>
<evidence type="ECO:0000256" key="1">
    <source>
        <dbReference type="ARBA" id="ARBA00000274"/>
    </source>
</evidence>
<keyword evidence="3" id="KW-0378">Hydrolase</keyword>
<dbReference type="EC" id="3.2.2.n1" evidence="3"/>
<comment type="caution">
    <text evidence="4">The sequence shown here is derived from an EMBL/GenBank/DDBJ whole genome shotgun (WGS) entry which is preliminary data.</text>
</comment>
<dbReference type="STRING" id="1792845.BC343_04475"/>
<name>A0A1S9PES2_9SPHI</name>
<protein>
    <recommendedName>
        <fullName evidence="3">Cytokinin riboside 5'-monophosphate phosphoribohydrolase</fullName>
        <ecNumber evidence="3">3.2.2.n1</ecNumber>
    </recommendedName>
</protein>
<dbReference type="Pfam" id="PF03641">
    <property type="entry name" value="Lysine_decarbox"/>
    <property type="match status" value="1"/>
</dbReference>